<reference evidence="2" key="1">
    <citation type="journal article" date="2019" name="Nat. Med.">
        <title>A library of human gut bacterial isolates paired with longitudinal multiomics data enables mechanistic microbiome research.</title>
        <authorList>
            <person name="Poyet M."/>
            <person name="Groussin M."/>
            <person name="Gibbons S.M."/>
            <person name="Avila-Pacheco J."/>
            <person name="Jiang X."/>
            <person name="Kearney S.M."/>
            <person name="Perrotta A.R."/>
            <person name="Berdy B."/>
            <person name="Zhao S."/>
            <person name="Lieberman T.D."/>
            <person name="Swanson P.K."/>
            <person name="Smith M."/>
            <person name="Roesemann S."/>
            <person name="Alexander J.E."/>
            <person name="Rich S.A."/>
            <person name="Livny J."/>
            <person name="Vlamakis H."/>
            <person name="Clish C."/>
            <person name="Bullock K."/>
            <person name="Deik A."/>
            <person name="Scott J."/>
            <person name="Pierce K.A."/>
            <person name="Xavier R.J."/>
            <person name="Alm E.J."/>
        </authorList>
    </citation>
    <scope>NUCLEOTIDE SEQUENCE</scope>
    <source>
        <strain evidence="2">BIOML-A12</strain>
    </source>
</reference>
<name>A0A174ZW59_CLOIN</name>
<accession>A0A174ZW59</accession>
<evidence type="ECO:0000313" key="3">
    <source>
        <dbReference type="Proteomes" id="UP001203972"/>
    </source>
</evidence>
<protein>
    <submittedName>
        <fullName evidence="1">Uncharacterized protein</fullName>
    </submittedName>
</protein>
<dbReference type="Proteomes" id="UP000604383">
    <property type="component" value="Unassembled WGS sequence"/>
</dbReference>
<dbReference type="EMBL" id="WWTN01000016">
    <property type="protein sequence ID" value="MZH56210.1"/>
    <property type="molecule type" value="Genomic_DNA"/>
</dbReference>
<comment type="caution">
    <text evidence="1">The sequence shown here is derived from an EMBL/GenBank/DDBJ whole genome shotgun (WGS) entry which is preliminary data.</text>
</comment>
<dbReference type="EMBL" id="JAKTMA010000030">
    <property type="protein sequence ID" value="MCR0234284.1"/>
    <property type="molecule type" value="Genomic_DNA"/>
</dbReference>
<dbReference type="RefSeq" id="WP_008819215.1">
    <property type="nucleotide sequence ID" value="NZ_AP025565.1"/>
</dbReference>
<dbReference type="AlphaFoldDB" id="A0A174ZW59"/>
<evidence type="ECO:0000313" key="1">
    <source>
        <dbReference type="EMBL" id="MCR0234284.1"/>
    </source>
</evidence>
<reference evidence="1" key="2">
    <citation type="journal article" date="2022" name="Clin. Infect. Dis.">
        <title>Association between Clostridium innocuum and antibiotic-associated diarrhea in adults and children: A cross-sectional study and comparative genomics analysis.</title>
        <authorList>
            <person name="Cherny K.E."/>
            <person name="Muscat E.B."/>
            <person name="Balaji A."/>
            <person name="Mukherjee J."/>
            <person name="Ozer E.A."/>
            <person name="Angarone M.P."/>
            <person name="Hauser A.R."/>
            <person name="Sichel J.S."/>
            <person name="Amponsah E."/>
            <person name="Kociolek L.K."/>
        </authorList>
    </citation>
    <scope>NUCLEOTIDE SEQUENCE</scope>
    <source>
        <strain evidence="1">NU1-AC-029v</strain>
    </source>
</reference>
<proteinExistence type="predicted"/>
<organism evidence="1 3">
    <name type="scientific">Clostridium innocuum</name>
    <dbReference type="NCBI Taxonomy" id="1522"/>
    <lineage>
        <taxon>Bacteria</taxon>
        <taxon>Bacillati</taxon>
        <taxon>Bacillota</taxon>
        <taxon>Clostridia</taxon>
        <taxon>Eubacteriales</taxon>
        <taxon>Clostridiaceae</taxon>
        <taxon>Clostridium</taxon>
    </lineage>
</organism>
<sequence>MIHCDTTDQYFLCRWILVNFEESAVRLELIAANQVRVYTSDGYMDIFMNLTGMVVFECHLYNDPYTLKKEA</sequence>
<gene>
    <name evidence="2" type="ORF">GT664_10670</name>
    <name evidence="1" type="ORF">MKC95_16060</name>
</gene>
<evidence type="ECO:0000313" key="2">
    <source>
        <dbReference type="EMBL" id="MZH56210.1"/>
    </source>
</evidence>
<dbReference type="Proteomes" id="UP001203972">
    <property type="component" value="Unassembled WGS sequence"/>
</dbReference>